<dbReference type="InterPro" id="IPR002130">
    <property type="entry name" value="Cyclophilin-type_PPIase_dom"/>
</dbReference>
<name>A0A8J7U617_9BACT</name>
<keyword evidence="1" id="KW-0697">Rotamase</keyword>
<evidence type="ECO:0000313" key="3">
    <source>
        <dbReference type="EMBL" id="MBO1319881.1"/>
    </source>
</evidence>
<accession>A0A8J7U617</accession>
<dbReference type="PANTHER" id="PTHR45625">
    <property type="entry name" value="PEPTIDYL-PROLYL CIS-TRANS ISOMERASE-RELATED"/>
    <property type="match status" value="1"/>
</dbReference>
<dbReference type="EMBL" id="JAFREP010000014">
    <property type="protein sequence ID" value="MBO1319881.1"/>
    <property type="molecule type" value="Genomic_DNA"/>
</dbReference>
<dbReference type="AlphaFoldDB" id="A0A8J7U617"/>
<dbReference type="PROSITE" id="PS50072">
    <property type="entry name" value="CSA_PPIASE_2"/>
    <property type="match status" value="1"/>
</dbReference>
<keyword evidence="1" id="KW-0732">Signal</keyword>
<dbReference type="PRINTS" id="PR00153">
    <property type="entry name" value="CSAPPISMRASE"/>
</dbReference>
<evidence type="ECO:0000256" key="1">
    <source>
        <dbReference type="RuleBase" id="RU363019"/>
    </source>
</evidence>
<keyword evidence="1 3" id="KW-0413">Isomerase</keyword>
<proteinExistence type="inferred from homology"/>
<feature type="domain" description="PPIase cyclophilin-type" evidence="2">
    <location>
        <begin position="64"/>
        <end position="185"/>
    </location>
</feature>
<comment type="caution">
    <text evidence="3">The sequence shown here is derived from an EMBL/GenBank/DDBJ whole genome shotgun (WGS) entry which is preliminary data.</text>
</comment>
<comment type="similarity">
    <text evidence="1">Belongs to the cyclophilin-type PPIase family.</text>
</comment>
<evidence type="ECO:0000313" key="4">
    <source>
        <dbReference type="Proteomes" id="UP000664417"/>
    </source>
</evidence>
<protein>
    <recommendedName>
        <fullName evidence="1">Peptidyl-prolyl cis-trans isomerase</fullName>
        <shortName evidence="1">PPIase</shortName>
        <ecNumber evidence="1">5.2.1.8</ecNumber>
    </recommendedName>
</protein>
<dbReference type="InterPro" id="IPR044666">
    <property type="entry name" value="Cyclophilin_A-like"/>
</dbReference>
<dbReference type="RefSeq" id="WP_207859823.1">
    <property type="nucleotide sequence ID" value="NZ_JAFREP010000014.1"/>
</dbReference>
<dbReference type="Proteomes" id="UP000664417">
    <property type="component" value="Unassembled WGS sequence"/>
</dbReference>
<feature type="chain" id="PRO_5035337608" description="Peptidyl-prolyl cis-trans isomerase" evidence="1">
    <location>
        <begin position="35"/>
        <end position="237"/>
    </location>
</feature>
<organism evidence="3 4">
    <name type="scientific">Acanthopleuribacter pedis</name>
    <dbReference type="NCBI Taxonomy" id="442870"/>
    <lineage>
        <taxon>Bacteria</taxon>
        <taxon>Pseudomonadati</taxon>
        <taxon>Acidobacteriota</taxon>
        <taxon>Holophagae</taxon>
        <taxon>Acanthopleuribacterales</taxon>
        <taxon>Acanthopleuribacteraceae</taxon>
        <taxon>Acanthopleuribacter</taxon>
    </lineage>
</organism>
<evidence type="ECO:0000259" key="2">
    <source>
        <dbReference type="PROSITE" id="PS50072"/>
    </source>
</evidence>
<reference evidence="3" key="1">
    <citation type="submission" date="2021-03" db="EMBL/GenBank/DDBJ databases">
        <authorList>
            <person name="Wang G."/>
        </authorList>
    </citation>
    <scope>NUCLEOTIDE SEQUENCE</scope>
    <source>
        <strain evidence="3">KCTC 12899</strain>
    </source>
</reference>
<dbReference type="InterPro" id="IPR029000">
    <property type="entry name" value="Cyclophilin-like_dom_sf"/>
</dbReference>
<dbReference type="SUPFAM" id="SSF50891">
    <property type="entry name" value="Cyclophilin-like"/>
    <property type="match status" value="1"/>
</dbReference>
<gene>
    <name evidence="3" type="ORF">J3U88_15500</name>
</gene>
<comment type="function">
    <text evidence="1">PPIases accelerate the folding of proteins. It catalyzes the cis-trans isomerization of proline imidic peptide bonds in oligopeptides.</text>
</comment>
<comment type="catalytic activity">
    <reaction evidence="1">
        <text>[protein]-peptidylproline (omega=180) = [protein]-peptidylproline (omega=0)</text>
        <dbReference type="Rhea" id="RHEA:16237"/>
        <dbReference type="Rhea" id="RHEA-COMP:10747"/>
        <dbReference type="Rhea" id="RHEA-COMP:10748"/>
        <dbReference type="ChEBI" id="CHEBI:83833"/>
        <dbReference type="ChEBI" id="CHEBI:83834"/>
        <dbReference type="EC" id="5.2.1.8"/>
    </reaction>
</comment>
<dbReference type="Gene3D" id="2.40.100.10">
    <property type="entry name" value="Cyclophilin-like"/>
    <property type="match status" value="1"/>
</dbReference>
<dbReference type="Pfam" id="PF00160">
    <property type="entry name" value="Pro_isomerase"/>
    <property type="match status" value="1"/>
</dbReference>
<dbReference type="PANTHER" id="PTHR45625:SF6">
    <property type="entry name" value="SPLICEOSOME-ASSOCIATED PROTEIN CWC27 HOMOLOG"/>
    <property type="match status" value="1"/>
</dbReference>
<dbReference type="GO" id="GO:0003755">
    <property type="term" value="F:peptidyl-prolyl cis-trans isomerase activity"/>
    <property type="evidence" value="ECO:0007669"/>
    <property type="project" value="UniProtKB-UniRule"/>
</dbReference>
<dbReference type="EC" id="5.2.1.8" evidence="1"/>
<keyword evidence="4" id="KW-1185">Reference proteome</keyword>
<feature type="signal peptide" evidence="1">
    <location>
        <begin position="1"/>
        <end position="34"/>
    </location>
</feature>
<sequence length="237" mass="25854">MIRSLSLHGRRFSRVTLSLFLLAAMVAVGTPTFAGDGASADLSPAKATAKAPETFRVRFETTEGNFEVDVTRAWAPLGVDRFYNLVKMGYFTDVGFYRVIDGFMVQFGFHGDPKVNDMWHTASIKDDPVTQSNQPGMLTFANRGRNTRTTQMFINTANNNYLDGMGFAPLGKIVGDEGMAVVAKLYKGYGEGAPMGSGPNQAMLKSQGNAYLKKNFPELSYIKKVVLVKQPAKAGTP</sequence>